<protein>
    <submittedName>
        <fullName evidence="2">Uncharacterized protein</fullName>
    </submittedName>
</protein>
<dbReference type="PANTHER" id="PTHR48098">
    <property type="entry name" value="ENTEROCHELIN ESTERASE-RELATED"/>
    <property type="match status" value="1"/>
</dbReference>
<evidence type="ECO:0000256" key="1">
    <source>
        <dbReference type="SAM" id="SignalP"/>
    </source>
</evidence>
<dbReference type="SUPFAM" id="SSF53474">
    <property type="entry name" value="alpha/beta-Hydrolases"/>
    <property type="match status" value="1"/>
</dbReference>
<proteinExistence type="predicted"/>
<feature type="chain" id="PRO_5033065104" evidence="1">
    <location>
        <begin position="22"/>
        <end position="525"/>
    </location>
</feature>
<name>A0A8B6EXA6_MYTGA</name>
<dbReference type="InterPro" id="IPR000801">
    <property type="entry name" value="Esterase-like"/>
</dbReference>
<comment type="caution">
    <text evidence="2">The sequence shown here is derived from an EMBL/GenBank/DDBJ whole genome shotgun (WGS) entry which is preliminary data.</text>
</comment>
<dbReference type="AlphaFoldDB" id="A0A8B6EXA6"/>
<organism evidence="2 3">
    <name type="scientific">Mytilus galloprovincialis</name>
    <name type="common">Mediterranean mussel</name>
    <dbReference type="NCBI Taxonomy" id="29158"/>
    <lineage>
        <taxon>Eukaryota</taxon>
        <taxon>Metazoa</taxon>
        <taxon>Spiralia</taxon>
        <taxon>Lophotrochozoa</taxon>
        <taxon>Mollusca</taxon>
        <taxon>Bivalvia</taxon>
        <taxon>Autobranchia</taxon>
        <taxon>Pteriomorphia</taxon>
        <taxon>Mytilida</taxon>
        <taxon>Mytiloidea</taxon>
        <taxon>Mytilidae</taxon>
        <taxon>Mytilinae</taxon>
        <taxon>Mytilus</taxon>
    </lineage>
</organism>
<dbReference type="PANTHER" id="PTHR48098:SF6">
    <property type="entry name" value="FERRI-BACILLIBACTIN ESTERASE BESA"/>
    <property type="match status" value="1"/>
</dbReference>
<dbReference type="EMBL" id="UYJE01005898">
    <property type="protein sequence ID" value="VDI41421.1"/>
    <property type="molecule type" value="Genomic_DNA"/>
</dbReference>
<dbReference type="InterPro" id="IPR050583">
    <property type="entry name" value="Mycobacterial_A85_antigen"/>
</dbReference>
<dbReference type="InterPro" id="IPR029058">
    <property type="entry name" value="AB_hydrolase_fold"/>
</dbReference>
<reference evidence="2" key="1">
    <citation type="submission" date="2018-11" db="EMBL/GenBank/DDBJ databases">
        <authorList>
            <person name="Alioto T."/>
            <person name="Alioto T."/>
        </authorList>
    </citation>
    <scope>NUCLEOTIDE SEQUENCE</scope>
</reference>
<evidence type="ECO:0000313" key="3">
    <source>
        <dbReference type="Proteomes" id="UP000596742"/>
    </source>
</evidence>
<keyword evidence="3" id="KW-1185">Reference proteome</keyword>
<dbReference type="Gene3D" id="3.40.50.1820">
    <property type="entry name" value="alpha/beta hydrolase"/>
    <property type="match status" value="1"/>
</dbReference>
<dbReference type="OrthoDB" id="446683at2759"/>
<dbReference type="Proteomes" id="UP000596742">
    <property type="component" value="Unassembled WGS sequence"/>
</dbReference>
<gene>
    <name evidence="2" type="ORF">MGAL_10B023365</name>
</gene>
<dbReference type="Pfam" id="PF00756">
    <property type="entry name" value="Esterase"/>
    <property type="match status" value="1"/>
</dbReference>
<accession>A0A8B6EXA6</accession>
<sequence>MLSKVLLICCFVSILILDVDCRCNETLSCVTQNGKHGFCMGGQCLAEVQSKSRTNLEFRIIAKYPEINIKEIKDKFLYIRGSGLGLNWTAGKKMTKTATDTWEILFTFTSSDNGFRCQDCSNDITITKKLEYRILIADKTNMIGGNFVVDLPVSMSSSYFHEKPLFKVYPWFYSKAGHASNVTIHSPEIGKERKIYLYFPPSFNENTYKKYPNVVVFDLYPGGDSKILTPIVDKLLAETGTTKEFIIIGYGDYQPNHERFVLLTPVPGTYLTCANGTFFNLCDNCLPKNYTVDEEYLRLMIDKCGKRDNIQGFGDRLLDFVLHKVRPKAQELANNRILIDQPNTGVMGYSLGGLMSCYAAWTRSTIFGLAACQSPSLWWPLNNKTLNTSDFDFINNTLRDKSFQQRRFPQKIVLDAGSEETVSPYKLTQSTVETAKMISNTPGFTMNHNVWVNVYPGETHTVLEWFSHFWIVCQTLLPSAGAPQMPRIHTEPSGCVANIASSYLNINFTLLICVQCARFLFYKGV</sequence>
<evidence type="ECO:0000313" key="2">
    <source>
        <dbReference type="EMBL" id="VDI41421.1"/>
    </source>
</evidence>
<keyword evidence="1" id="KW-0732">Signal</keyword>
<feature type="signal peptide" evidence="1">
    <location>
        <begin position="1"/>
        <end position="21"/>
    </location>
</feature>